<evidence type="ECO:0000256" key="1">
    <source>
        <dbReference type="SAM" id="Phobius"/>
    </source>
</evidence>
<feature type="transmembrane region" description="Helical" evidence="1">
    <location>
        <begin position="66"/>
        <end position="86"/>
    </location>
</feature>
<sequence>MKTFFKYDYYFQLSILVAYVLGWISIELFNINWGNYFLLFYYIVGGSQLISYLLRLMMRYPKNWIYVMYGIFIIPVWLILLYQTQIRIVNGFFFYILFSSFFYSPVLALVYIFYTYRMNILYNSNKN</sequence>
<keyword evidence="1" id="KW-1133">Transmembrane helix</keyword>
<keyword evidence="1" id="KW-0812">Transmembrane</keyword>
<reference evidence="3" key="1">
    <citation type="submission" date="2016-10" db="EMBL/GenBank/DDBJ databases">
        <authorList>
            <person name="Varghese N."/>
            <person name="Submissions S."/>
        </authorList>
    </citation>
    <scope>NUCLEOTIDE SEQUENCE [LARGE SCALE GENOMIC DNA]</scope>
    <source>
        <strain evidence="3">DSM 17724</strain>
    </source>
</reference>
<dbReference type="AlphaFoldDB" id="A0A1I0NSX9"/>
<keyword evidence="3" id="KW-1185">Reference proteome</keyword>
<dbReference type="STRING" id="356305.SAMN05421841_0782"/>
<proteinExistence type="predicted"/>
<evidence type="ECO:0000313" key="3">
    <source>
        <dbReference type="Proteomes" id="UP000199469"/>
    </source>
</evidence>
<dbReference type="Proteomes" id="UP000199469">
    <property type="component" value="Unassembled WGS sequence"/>
</dbReference>
<dbReference type="EMBL" id="FOIU01000001">
    <property type="protein sequence ID" value="SEW04680.1"/>
    <property type="molecule type" value="Genomic_DNA"/>
</dbReference>
<gene>
    <name evidence="2" type="ORF">SAMN05421841_0782</name>
</gene>
<feature type="transmembrane region" description="Helical" evidence="1">
    <location>
        <begin position="92"/>
        <end position="114"/>
    </location>
</feature>
<feature type="transmembrane region" description="Helical" evidence="1">
    <location>
        <begin position="36"/>
        <end position="54"/>
    </location>
</feature>
<evidence type="ECO:0000313" key="2">
    <source>
        <dbReference type="EMBL" id="SEW04680.1"/>
    </source>
</evidence>
<accession>A0A1I0NSX9</accession>
<protein>
    <submittedName>
        <fullName evidence="2">Uncharacterized protein</fullName>
    </submittedName>
</protein>
<feature type="transmembrane region" description="Helical" evidence="1">
    <location>
        <begin position="7"/>
        <end position="24"/>
    </location>
</feature>
<keyword evidence="1" id="KW-0472">Membrane</keyword>
<name>A0A1I0NSX9_9FLAO</name>
<organism evidence="2 3">
    <name type="scientific">Chryseobacterium wanjuense</name>
    <dbReference type="NCBI Taxonomy" id="356305"/>
    <lineage>
        <taxon>Bacteria</taxon>
        <taxon>Pseudomonadati</taxon>
        <taxon>Bacteroidota</taxon>
        <taxon>Flavobacteriia</taxon>
        <taxon>Flavobacteriales</taxon>
        <taxon>Weeksellaceae</taxon>
        <taxon>Chryseobacterium group</taxon>
        <taxon>Chryseobacterium</taxon>
    </lineage>
</organism>